<dbReference type="EnsemblPlants" id="Pp3c11_5140V3.1">
    <property type="protein sequence ID" value="Pp3c11_5140V3.1"/>
    <property type="gene ID" value="Pp3c11_5140"/>
</dbReference>
<evidence type="ECO:0000256" key="1">
    <source>
        <dbReference type="SAM" id="MobiDB-lite"/>
    </source>
</evidence>
<keyword evidence="4" id="KW-1185">Reference proteome</keyword>
<reference evidence="2 4" key="1">
    <citation type="journal article" date="2008" name="Science">
        <title>The Physcomitrella genome reveals evolutionary insights into the conquest of land by plants.</title>
        <authorList>
            <person name="Rensing S."/>
            <person name="Lang D."/>
            <person name="Zimmer A."/>
            <person name="Terry A."/>
            <person name="Salamov A."/>
            <person name="Shapiro H."/>
            <person name="Nishiyama T."/>
            <person name="Perroud P.-F."/>
            <person name="Lindquist E."/>
            <person name="Kamisugi Y."/>
            <person name="Tanahashi T."/>
            <person name="Sakakibara K."/>
            <person name="Fujita T."/>
            <person name="Oishi K."/>
            <person name="Shin-I T."/>
            <person name="Kuroki Y."/>
            <person name="Toyoda A."/>
            <person name="Suzuki Y."/>
            <person name="Hashimoto A."/>
            <person name="Yamaguchi K."/>
            <person name="Sugano A."/>
            <person name="Kohara Y."/>
            <person name="Fujiyama A."/>
            <person name="Anterola A."/>
            <person name="Aoki S."/>
            <person name="Ashton N."/>
            <person name="Barbazuk W.B."/>
            <person name="Barker E."/>
            <person name="Bennetzen J."/>
            <person name="Bezanilla M."/>
            <person name="Blankenship R."/>
            <person name="Cho S.H."/>
            <person name="Dutcher S."/>
            <person name="Estelle M."/>
            <person name="Fawcett J.A."/>
            <person name="Gundlach H."/>
            <person name="Hanada K."/>
            <person name="Heyl A."/>
            <person name="Hicks K.A."/>
            <person name="Hugh J."/>
            <person name="Lohr M."/>
            <person name="Mayer K."/>
            <person name="Melkozernov A."/>
            <person name="Murata T."/>
            <person name="Nelson D."/>
            <person name="Pils B."/>
            <person name="Prigge M."/>
            <person name="Reiss B."/>
            <person name="Renner T."/>
            <person name="Rombauts S."/>
            <person name="Rushton P."/>
            <person name="Sanderfoot A."/>
            <person name="Schween G."/>
            <person name="Shiu S.-H."/>
            <person name="Stueber K."/>
            <person name="Theodoulou F.L."/>
            <person name="Tu H."/>
            <person name="Van de Peer Y."/>
            <person name="Verrier P.J."/>
            <person name="Waters E."/>
            <person name="Wood A."/>
            <person name="Yang L."/>
            <person name="Cove D."/>
            <person name="Cuming A."/>
            <person name="Hasebe M."/>
            <person name="Lucas S."/>
            <person name="Mishler D.B."/>
            <person name="Reski R."/>
            <person name="Grigoriev I."/>
            <person name="Quatrano R.S."/>
            <person name="Boore J.L."/>
        </authorList>
    </citation>
    <scope>NUCLEOTIDE SEQUENCE [LARGE SCALE GENOMIC DNA]</scope>
    <source>
        <strain evidence="3 4">cv. Gransden 2004</strain>
    </source>
</reference>
<reference evidence="3" key="3">
    <citation type="submission" date="2020-12" db="UniProtKB">
        <authorList>
            <consortium name="EnsemblPlants"/>
        </authorList>
    </citation>
    <scope>IDENTIFICATION</scope>
</reference>
<gene>
    <name evidence="3" type="primary">LOC112288310</name>
    <name evidence="2" type="ORF">PHYPA_014613</name>
</gene>
<reference evidence="2 4" key="2">
    <citation type="journal article" date="2018" name="Plant J.">
        <title>The Physcomitrella patens chromosome-scale assembly reveals moss genome structure and evolution.</title>
        <authorList>
            <person name="Lang D."/>
            <person name="Ullrich K.K."/>
            <person name="Murat F."/>
            <person name="Fuchs J."/>
            <person name="Jenkins J."/>
            <person name="Haas F.B."/>
            <person name="Piednoel M."/>
            <person name="Gundlach H."/>
            <person name="Van Bel M."/>
            <person name="Meyberg R."/>
            <person name="Vives C."/>
            <person name="Morata J."/>
            <person name="Symeonidi A."/>
            <person name="Hiss M."/>
            <person name="Muchero W."/>
            <person name="Kamisugi Y."/>
            <person name="Saleh O."/>
            <person name="Blanc G."/>
            <person name="Decker E.L."/>
            <person name="van Gessel N."/>
            <person name="Grimwood J."/>
            <person name="Hayes R.D."/>
            <person name="Graham S.W."/>
            <person name="Gunter L.E."/>
            <person name="McDaniel S.F."/>
            <person name="Hoernstein S.N.W."/>
            <person name="Larsson A."/>
            <person name="Li F.W."/>
            <person name="Perroud P.F."/>
            <person name="Phillips J."/>
            <person name="Ranjan P."/>
            <person name="Rokshar D.S."/>
            <person name="Rothfels C.J."/>
            <person name="Schneider L."/>
            <person name="Shu S."/>
            <person name="Stevenson D.W."/>
            <person name="Thummler F."/>
            <person name="Tillich M."/>
            <person name="Villarreal Aguilar J.C."/>
            <person name="Widiez T."/>
            <person name="Wong G.K."/>
            <person name="Wymore A."/>
            <person name="Zhang Y."/>
            <person name="Zimmer A.D."/>
            <person name="Quatrano R.S."/>
            <person name="Mayer K.F.X."/>
            <person name="Goodstein D."/>
            <person name="Casacuberta J.M."/>
            <person name="Vandepoele K."/>
            <person name="Reski R."/>
            <person name="Cuming A.C."/>
            <person name="Tuskan G.A."/>
            <person name="Maumus F."/>
            <person name="Salse J."/>
            <person name="Schmutz J."/>
            <person name="Rensing S.A."/>
        </authorList>
    </citation>
    <scope>NUCLEOTIDE SEQUENCE [LARGE SCALE GENOMIC DNA]</scope>
    <source>
        <strain evidence="3 4">cv. Gransden 2004</strain>
    </source>
</reference>
<sequence length="286" mass="32389">MKRNQHEEDNCGHWEYVIPCEFVSADAVLNYGVVPSYFGTTIRRLRFTLAMSQECVEDMSALEDSAYPEGDYHRRTHRTRGDVDVDRLSEMIASRRAQFTGNRFDERSNDLHEHDASVSGAGYGLLNDSEVPVFEVYEDNDPAESEDTFQRVVRKSSNSIFPIDLRRIGTGVGSDKVVESKFEDDADKENQDPIVEGVVTYTRSPLPEWYPRRPLQDITNVLVSDPDDKLPPPKKKRNKNMIDGTGSSLLTLVETPPRKQCLGVSRPTVLSGVASRQVFNLRKGFR</sequence>
<dbReference type="PANTHER" id="PTHR35119">
    <property type="entry name" value="PROTEIN POLYCHOME"/>
    <property type="match status" value="1"/>
</dbReference>
<dbReference type="PANTHER" id="PTHR35119:SF1">
    <property type="entry name" value="PROTEIN POLYCHOME"/>
    <property type="match status" value="1"/>
</dbReference>
<feature type="region of interest" description="Disordered" evidence="1">
    <location>
        <begin position="224"/>
        <end position="244"/>
    </location>
</feature>
<dbReference type="GO" id="GO:0005634">
    <property type="term" value="C:nucleus"/>
    <property type="evidence" value="ECO:0007669"/>
    <property type="project" value="InterPro"/>
</dbReference>
<dbReference type="InterPro" id="IPR034590">
    <property type="entry name" value="POLYCHOME/GIG1"/>
</dbReference>
<name>A0A2K1JTH3_PHYPA</name>
<dbReference type="KEGG" id="ppp:112288310"/>
<proteinExistence type="predicted"/>
<dbReference type="OrthoDB" id="1916775at2759"/>
<dbReference type="AlphaFoldDB" id="A0A2K1JTH3"/>
<dbReference type="Gramene" id="Pp3c11_5140V3.1">
    <property type="protein sequence ID" value="Pp3c11_5140V3.1"/>
    <property type="gene ID" value="Pp3c11_5140"/>
</dbReference>
<organism evidence="2">
    <name type="scientific">Physcomitrium patens</name>
    <name type="common">Spreading-leaved earth moss</name>
    <name type="synonym">Physcomitrella patens</name>
    <dbReference type="NCBI Taxonomy" id="3218"/>
    <lineage>
        <taxon>Eukaryota</taxon>
        <taxon>Viridiplantae</taxon>
        <taxon>Streptophyta</taxon>
        <taxon>Embryophyta</taxon>
        <taxon>Bryophyta</taxon>
        <taxon>Bryophytina</taxon>
        <taxon>Bryopsida</taxon>
        <taxon>Funariidae</taxon>
        <taxon>Funariales</taxon>
        <taxon>Funariaceae</taxon>
        <taxon>Physcomitrium</taxon>
    </lineage>
</organism>
<dbReference type="GeneID" id="112288310"/>
<accession>A0A2K1JTH3</accession>
<dbReference type="GO" id="GO:0051783">
    <property type="term" value="P:regulation of nuclear division"/>
    <property type="evidence" value="ECO:0007669"/>
    <property type="project" value="InterPro"/>
</dbReference>
<evidence type="ECO:0000313" key="3">
    <source>
        <dbReference type="EnsemblPlants" id="Pp3c11_5140V3.1"/>
    </source>
</evidence>
<evidence type="ECO:0000313" key="4">
    <source>
        <dbReference type="Proteomes" id="UP000006727"/>
    </source>
</evidence>
<dbReference type="EMBL" id="ABEU02000011">
    <property type="protein sequence ID" value="PNR44843.1"/>
    <property type="molecule type" value="Genomic_DNA"/>
</dbReference>
<dbReference type="EnsemblPlants" id="Pp3c11_5140V3.2">
    <property type="protein sequence ID" value="Pp3c11_5140V3.2"/>
    <property type="gene ID" value="Pp3c11_5140"/>
</dbReference>
<evidence type="ECO:0000313" key="2">
    <source>
        <dbReference type="EMBL" id="PNR44843.1"/>
    </source>
</evidence>
<dbReference type="Gramene" id="Pp3c11_5140V3.2">
    <property type="protein sequence ID" value="Pp3c11_5140V3.2"/>
    <property type="gene ID" value="Pp3c11_5140"/>
</dbReference>
<protein>
    <submittedName>
        <fullName evidence="2 3">Uncharacterized protein</fullName>
    </submittedName>
</protein>
<dbReference type="RefSeq" id="XP_024388164.1">
    <property type="nucleotide sequence ID" value="XM_024532396.2"/>
</dbReference>
<dbReference type="Proteomes" id="UP000006727">
    <property type="component" value="Chromosome 11"/>
</dbReference>